<comment type="caution">
    <text evidence="3">The sequence shown here is derived from an EMBL/GenBank/DDBJ whole genome shotgun (WGS) entry which is preliminary data.</text>
</comment>
<protein>
    <recommendedName>
        <fullName evidence="2">Apple domain-containing protein</fullName>
    </recommendedName>
</protein>
<evidence type="ECO:0000313" key="3">
    <source>
        <dbReference type="EMBL" id="KOO23229.1"/>
    </source>
</evidence>
<dbReference type="InterPro" id="IPR003609">
    <property type="entry name" value="Pan_app"/>
</dbReference>
<organism evidence="3 4">
    <name type="scientific">Chrysochromulina tobinii</name>
    <dbReference type="NCBI Taxonomy" id="1460289"/>
    <lineage>
        <taxon>Eukaryota</taxon>
        <taxon>Haptista</taxon>
        <taxon>Haptophyta</taxon>
        <taxon>Prymnesiophyceae</taxon>
        <taxon>Prymnesiales</taxon>
        <taxon>Chrysochromulinaceae</taxon>
        <taxon>Chrysochromulina</taxon>
    </lineage>
</organism>
<dbReference type="OrthoDB" id="421383at2759"/>
<dbReference type="AlphaFoldDB" id="A0A0M0J9E6"/>
<accession>A0A0M0J9E6</accession>
<dbReference type="Pfam" id="PF00024">
    <property type="entry name" value="PAN_1"/>
    <property type="match status" value="1"/>
</dbReference>
<dbReference type="Proteomes" id="UP000037460">
    <property type="component" value="Unassembled WGS sequence"/>
</dbReference>
<proteinExistence type="predicted"/>
<feature type="domain" description="Apple" evidence="2">
    <location>
        <begin position="36"/>
        <end position="70"/>
    </location>
</feature>
<keyword evidence="4" id="KW-1185">Reference proteome</keyword>
<sequence>MAKYNASVVGAGYCAPTLADAGMCDAGWQGSWDGPEAQSLERCVQRCLACARCNFVSYSRVNRDCSWHHACAVDSLNDHGVGGPTYTTVRVRDVSMALAPNARCPRAAGRPGNGRALLDGEEAERPTRRGRAETVHVVTFYSEGPPHDRGKPLSAHAGVLEAAFAPHVRSFRAYNAREVRTLRLRTGEAGADVLAESSHPAVKNPGLAALGHMAVKPFLLLHRLEVIAPGDWLIFLDVNVLKHPELLSGARRLSETTEWLWNRTRPSADVFMPHEAPGKLVKHFCKTHAVRQLVARAHWERVLEYPIHQANRIIARKGESARAYLYEWLRLCSLRELLEPEPNPEPHPEFQWHTPEQCLFSLLAAQRPEMYQRNLAFCYQFVPGSTRSAVLGDGAASANCPKPSSVEIRSWLPRRASRHGRCLVVQCPELRTACNHAHAQLAWSA</sequence>
<name>A0A0M0J9E6_9EUKA</name>
<evidence type="ECO:0000259" key="2">
    <source>
        <dbReference type="Pfam" id="PF00024"/>
    </source>
</evidence>
<gene>
    <name evidence="3" type="ORF">Ctob_003175</name>
</gene>
<evidence type="ECO:0000256" key="1">
    <source>
        <dbReference type="SAM" id="MobiDB-lite"/>
    </source>
</evidence>
<dbReference type="EMBL" id="JWZX01003210">
    <property type="protein sequence ID" value="KOO23229.1"/>
    <property type="molecule type" value="Genomic_DNA"/>
</dbReference>
<evidence type="ECO:0000313" key="4">
    <source>
        <dbReference type="Proteomes" id="UP000037460"/>
    </source>
</evidence>
<reference evidence="4" key="1">
    <citation type="journal article" date="2015" name="PLoS Genet.">
        <title>Genome Sequence and Transcriptome Analyses of Chrysochromulina tobin: Metabolic Tools for Enhanced Algal Fitness in the Prominent Order Prymnesiales (Haptophyceae).</title>
        <authorList>
            <person name="Hovde B.T."/>
            <person name="Deodato C.R."/>
            <person name="Hunsperger H.M."/>
            <person name="Ryken S.A."/>
            <person name="Yost W."/>
            <person name="Jha R.K."/>
            <person name="Patterson J."/>
            <person name="Monnat R.J. Jr."/>
            <person name="Barlow S.B."/>
            <person name="Starkenburg S.R."/>
            <person name="Cattolico R.A."/>
        </authorList>
    </citation>
    <scope>NUCLEOTIDE SEQUENCE</scope>
    <source>
        <strain evidence="4">CCMP291</strain>
    </source>
</reference>
<feature type="region of interest" description="Disordered" evidence="1">
    <location>
        <begin position="103"/>
        <end position="129"/>
    </location>
</feature>